<dbReference type="Proteomes" id="UP001530377">
    <property type="component" value="Unassembled WGS sequence"/>
</dbReference>
<gene>
    <name evidence="1" type="ORF">ACHAXA_001757</name>
</gene>
<evidence type="ECO:0000313" key="2">
    <source>
        <dbReference type="Proteomes" id="UP001530377"/>
    </source>
</evidence>
<keyword evidence="2" id="KW-1185">Reference proteome</keyword>
<evidence type="ECO:0000313" key="1">
    <source>
        <dbReference type="EMBL" id="KAL3817202.1"/>
    </source>
</evidence>
<protein>
    <submittedName>
        <fullName evidence="1">Uncharacterized protein</fullName>
    </submittedName>
</protein>
<proteinExistence type="predicted"/>
<accession>A0ABD3RYB8</accession>
<name>A0ABD3RYB8_9STRA</name>
<sequence>MRQLQASRCVFCTDAAAPTTSGVQADTLDQIVDQVSALSRWVFNLENALSDPNGVLEKIESRLKTLKERWAGETIERGGRLFRDVVAVNTWGLFRYCIDMVTLIMLCAKPYETIAEGMANAAADHKAKFNDLTEAWISLSYGLTYPDNIMRKQDKEKYVATGGWFWTATWSSYAVFKGTFNNGAKDTISSSLVELSRMIQNALDFSVPPASHLIAHAVFTEQLLISRQQASGWIEALEPLYEILIAAGMSTEEAWERVLIFTKAIFDDIRTVRAITLDKGNTGGMIWGSFRTAKLLEEYQHLKFYQHPHVSNMLAVTSLQ</sequence>
<comment type="caution">
    <text evidence="1">The sequence shown here is derived from an EMBL/GenBank/DDBJ whole genome shotgun (WGS) entry which is preliminary data.</text>
</comment>
<dbReference type="AlphaFoldDB" id="A0ABD3RYB8"/>
<organism evidence="1 2">
    <name type="scientific">Cyclostephanos tholiformis</name>
    <dbReference type="NCBI Taxonomy" id="382380"/>
    <lineage>
        <taxon>Eukaryota</taxon>
        <taxon>Sar</taxon>
        <taxon>Stramenopiles</taxon>
        <taxon>Ochrophyta</taxon>
        <taxon>Bacillariophyta</taxon>
        <taxon>Coscinodiscophyceae</taxon>
        <taxon>Thalassiosirophycidae</taxon>
        <taxon>Stephanodiscales</taxon>
        <taxon>Stephanodiscaceae</taxon>
        <taxon>Cyclostephanos</taxon>
    </lineage>
</organism>
<reference evidence="1 2" key="1">
    <citation type="submission" date="2024-10" db="EMBL/GenBank/DDBJ databases">
        <title>Updated reference genomes for cyclostephanoid diatoms.</title>
        <authorList>
            <person name="Roberts W.R."/>
            <person name="Alverson A.J."/>
        </authorList>
    </citation>
    <scope>NUCLEOTIDE SEQUENCE [LARGE SCALE GENOMIC DNA]</scope>
    <source>
        <strain evidence="1 2">AJA228-03</strain>
    </source>
</reference>
<dbReference type="EMBL" id="JALLPB020000115">
    <property type="protein sequence ID" value="KAL3817202.1"/>
    <property type="molecule type" value="Genomic_DNA"/>
</dbReference>